<feature type="compositionally biased region" description="Polar residues" evidence="1">
    <location>
        <begin position="404"/>
        <end position="413"/>
    </location>
</feature>
<feature type="transmembrane region" description="Helical" evidence="2">
    <location>
        <begin position="540"/>
        <end position="562"/>
    </location>
</feature>
<evidence type="ECO:0000256" key="2">
    <source>
        <dbReference type="SAM" id="Phobius"/>
    </source>
</evidence>
<keyword evidence="4" id="KW-1185">Reference proteome</keyword>
<organism evidence="3 4">
    <name type="scientific">Durusdinium trenchii</name>
    <dbReference type="NCBI Taxonomy" id="1381693"/>
    <lineage>
        <taxon>Eukaryota</taxon>
        <taxon>Sar</taxon>
        <taxon>Alveolata</taxon>
        <taxon>Dinophyceae</taxon>
        <taxon>Suessiales</taxon>
        <taxon>Symbiodiniaceae</taxon>
        <taxon>Durusdinium</taxon>
    </lineage>
</organism>
<evidence type="ECO:0000313" key="4">
    <source>
        <dbReference type="Proteomes" id="UP001642484"/>
    </source>
</evidence>
<dbReference type="Proteomes" id="UP001642484">
    <property type="component" value="Unassembled WGS sequence"/>
</dbReference>
<name>A0ABP0NX29_9DINO</name>
<feature type="region of interest" description="Disordered" evidence="1">
    <location>
        <begin position="378"/>
        <end position="417"/>
    </location>
</feature>
<dbReference type="EMBL" id="CAXAMN010022320">
    <property type="protein sequence ID" value="CAK9068366.1"/>
    <property type="molecule type" value="Genomic_DNA"/>
</dbReference>
<evidence type="ECO:0000313" key="3">
    <source>
        <dbReference type="EMBL" id="CAK9068366.1"/>
    </source>
</evidence>
<keyword evidence="2" id="KW-0812">Transmembrane</keyword>
<proteinExistence type="predicted"/>
<keyword evidence="2" id="KW-0472">Membrane</keyword>
<sequence length="588" mass="66110">MYALPSSVASSTDGEMLSFESIQLSTQGAERQRKDIMKLALRFELLMRERRCQPDSENLNDGELLQEVINRYNNYKANKAIKKWQISPDQQVSQDMIDNMLTAFMNGTFELDYTQDLDALIMAKPELSVQKVAMWQDYIGKELVKHAAGGTSMSAADQDSEVLDAEDIPIKGMVLMTGPILASESVLNGLRGEYRRIEDKFLSMGMEMKSIQIMIDISSQHGNRNLPALLPGWMIVLETTLGCKQGTLYKVPRNAEKEKQDTNVFTKNMFWTTGCCKSSVPLNPSDYVTPESGTFLSHETGQTILVHHLTMYDGTWEKVVCEMMHELADVCHMASYSETDSPAIFQFAVGGVKDKLLEDERDADWRVRLKNFDAVFEPVPQPERAPTPQDENKDLSVEQPQVDAVTSSAQVPPSLSPDEFKQKFPEVTASVTINMGQNIVCHCAQNKIFISSASRFLLAGLDAASPKALFVYAGGSWISDSPKAQGDQNLCLFTLKQSLFQAKDYMSKAANESKAVAFELANADSTAPSLFRTPFKLVKFYFVLFIKYLYIFIYSIHIKYCFSERCYLKRPVLGVQLRIPFRCHCTSC</sequence>
<gene>
    <name evidence="3" type="ORF">CCMP2556_LOCUS33575</name>
</gene>
<evidence type="ECO:0000256" key="1">
    <source>
        <dbReference type="SAM" id="MobiDB-lite"/>
    </source>
</evidence>
<reference evidence="3 4" key="1">
    <citation type="submission" date="2024-02" db="EMBL/GenBank/DDBJ databases">
        <authorList>
            <person name="Chen Y."/>
            <person name="Shah S."/>
            <person name="Dougan E. K."/>
            <person name="Thang M."/>
            <person name="Chan C."/>
        </authorList>
    </citation>
    <scope>NUCLEOTIDE SEQUENCE [LARGE SCALE GENOMIC DNA]</scope>
</reference>
<accession>A0ABP0NX29</accession>
<protein>
    <submittedName>
        <fullName evidence="3">Uncharacterized protein</fullName>
    </submittedName>
</protein>
<keyword evidence="2" id="KW-1133">Transmembrane helix</keyword>
<comment type="caution">
    <text evidence="3">The sequence shown here is derived from an EMBL/GenBank/DDBJ whole genome shotgun (WGS) entry which is preliminary data.</text>
</comment>